<dbReference type="SUPFAM" id="SSF52540">
    <property type="entry name" value="P-loop containing nucleoside triphosphate hydrolases"/>
    <property type="match status" value="2"/>
</dbReference>
<feature type="domain" description="KAP NTPase" evidence="3">
    <location>
        <begin position="349"/>
        <end position="501"/>
    </location>
</feature>
<accession>A0A327VZF3</accession>
<dbReference type="PANTHER" id="PTHR22674:SF6">
    <property type="entry name" value="NTPASE KAP FAMILY P-LOOP DOMAIN-CONTAINING PROTEIN 1"/>
    <property type="match status" value="1"/>
</dbReference>
<feature type="domain" description="KAP NTPase" evidence="3">
    <location>
        <begin position="753"/>
        <end position="969"/>
    </location>
</feature>
<reference evidence="4 5" key="1">
    <citation type="submission" date="2018-06" db="EMBL/GenBank/DDBJ databases">
        <title>Genomic Encyclopedia of Archaeal and Bacterial Type Strains, Phase II (KMG-II): from individual species to whole genera.</title>
        <authorList>
            <person name="Goeker M."/>
        </authorList>
    </citation>
    <scope>NUCLEOTIDE SEQUENCE [LARGE SCALE GENOMIC DNA]</scope>
    <source>
        <strain evidence="4 5">DSM 29821</strain>
    </source>
</reference>
<sequence>MDTVDTQRYFALIDVNIPYEIAEFYLLPLNADKSPFPITTKVLKDVGFKSDLNLDPMVEKAQYTLIEKFIFVIVGQGNMVDETLLNQNIRSALMGLQILIYKRKIWIPAIGVGEGVKEIDCYNWLSEAIWGAARMPTPNEFYLSLPSIESSYQFKNEMEEQLRNKADRRFFIYSLSFTEPLKPSGRHQRIPTLDEIRILESEYLNIDDIIFCNKANVGRLDGYDPFDIPRIIIDAIGVVYKLENKAATIRWTTLSTEISLGHTKSYNRGISHLSDNDLQAIMQLLEGRIELRLVGLTKVEVSAIIERTSLPDISHIQPIQGPSFKLTIPGLLNDTDTSTDHLNISNDVKAFARIIASGTFEPPLAIALFGKWGAGKSFFMRQLQQEINALKQRDSMHLVNGKTERAYKKGIVDIHFNAWSYMDANLWASLISRIFEVLDTYITQEHKNELALQKVKALLSSQLVTLSDKGKQLQDAKDELDNELDALGKEKDALEKSLKDQKIAALKNTFQEIIKNIDAQFDVKARIRKDLENNKSFQYSVKQIQSIVPEEDWKNPEAAYEEAKSGFAWLQAFFTRGKIWKNMLWMIGIVALIIAIPIGLEFLSRQISNTPFYIPPVLLQLFAVIVPVLWNARQTIREWKPVIASFWKIKEEYEAKVDTAKAEAAEKQIALELKIAEDSAKLLRVNEEIAGVNTRIKSLDAQLTHALSTTALHNFISQRWASDDYSKHLGIISVIRKDLETLNVLFAGHQAEVKNGLDLPDLSESLKTPLERIILYIDDLDRCPEETVVQVLEAVNLLMAFPLFVVVVGVDASWVKRALERKHKQMPDGGTCQDPAAYLEKIFQIPFHLKSPDDTVVKDMIAKLAGEPQQEKEKANLIVMSQGRHEELHQQTSVRTESTEETLSSYVDSIPAEDTTPHHEEEVAVAVKERIEILSFTATEIEIMQQMSVIIGNNPRTIKRFVNIFRVIKAHEDYTCLDGKSWDLSVVIFMVALSVGPYRDKAMELENLFSQPESNIKNVFRVFVDSYETFQQVLSLDDISYLESDMLKKHYAFIRRFSFKGI</sequence>
<organism evidence="4 5">
    <name type="scientific">Chitinophaga dinghuensis</name>
    <dbReference type="NCBI Taxonomy" id="1539050"/>
    <lineage>
        <taxon>Bacteria</taxon>
        <taxon>Pseudomonadati</taxon>
        <taxon>Bacteroidota</taxon>
        <taxon>Chitinophagia</taxon>
        <taxon>Chitinophagales</taxon>
        <taxon>Chitinophagaceae</taxon>
        <taxon>Chitinophaga</taxon>
    </lineage>
</organism>
<dbReference type="InterPro" id="IPR011646">
    <property type="entry name" value="KAP_P-loop"/>
</dbReference>
<evidence type="ECO:0000313" key="4">
    <source>
        <dbReference type="EMBL" id="RAJ80336.1"/>
    </source>
</evidence>
<dbReference type="Proteomes" id="UP000249819">
    <property type="component" value="Unassembled WGS sequence"/>
</dbReference>
<dbReference type="EMBL" id="QLMA01000005">
    <property type="protein sequence ID" value="RAJ80336.1"/>
    <property type="molecule type" value="Genomic_DNA"/>
</dbReference>
<proteinExistence type="predicted"/>
<comment type="caution">
    <text evidence="4">The sequence shown here is derived from an EMBL/GenBank/DDBJ whole genome shotgun (WGS) entry which is preliminary data.</text>
</comment>
<evidence type="ECO:0000259" key="3">
    <source>
        <dbReference type="Pfam" id="PF07693"/>
    </source>
</evidence>
<keyword evidence="1" id="KW-0175">Coiled coil</keyword>
<dbReference type="RefSeq" id="WP_111593327.1">
    <property type="nucleotide sequence ID" value="NZ_QLMA01000005.1"/>
</dbReference>
<feature type="coiled-coil region" evidence="1">
    <location>
        <begin position="463"/>
        <end position="504"/>
    </location>
</feature>
<name>A0A327VZF3_9BACT</name>
<protein>
    <submittedName>
        <fullName evidence="4">KAP-like P-loop domain-containing protein</fullName>
    </submittedName>
</protein>
<evidence type="ECO:0000256" key="2">
    <source>
        <dbReference type="SAM" id="Phobius"/>
    </source>
</evidence>
<dbReference type="OrthoDB" id="88903at2"/>
<keyword evidence="2" id="KW-0812">Transmembrane</keyword>
<keyword evidence="5" id="KW-1185">Reference proteome</keyword>
<keyword evidence="2" id="KW-0472">Membrane</keyword>
<dbReference type="InterPro" id="IPR052754">
    <property type="entry name" value="NTPase_KAP_P-loop"/>
</dbReference>
<dbReference type="InterPro" id="IPR027417">
    <property type="entry name" value="P-loop_NTPase"/>
</dbReference>
<dbReference type="AlphaFoldDB" id="A0A327VZF3"/>
<keyword evidence="2" id="KW-1133">Transmembrane helix</keyword>
<dbReference type="Pfam" id="PF07693">
    <property type="entry name" value="KAP_NTPase"/>
    <property type="match status" value="2"/>
</dbReference>
<evidence type="ECO:0000256" key="1">
    <source>
        <dbReference type="SAM" id="Coils"/>
    </source>
</evidence>
<feature type="transmembrane region" description="Helical" evidence="2">
    <location>
        <begin position="612"/>
        <end position="630"/>
    </location>
</feature>
<gene>
    <name evidence="4" type="ORF">CLV59_105445</name>
</gene>
<evidence type="ECO:0000313" key="5">
    <source>
        <dbReference type="Proteomes" id="UP000249819"/>
    </source>
</evidence>
<dbReference type="PANTHER" id="PTHR22674">
    <property type="entry name" value="NTPASE, KAP FAMILY P-LOOP DOMAIN-CONTAINING 1"/>
    <property type="match status" value="1"/>
</dbReference>
<feature type="transmembrane region" description="Helical" evidence="2">
    <location>
        <begin position="583"/>
        <end position="600"/>
    </location>
</feature>